<protein>
    <submittedName>
        <fullName evidence="2">Uncharacterized protein</fullName>
    </submittedName>
</protein>
<proteinExistence type="predicted"/>
<organism evidence="2 3">
    <name type="scientific">Blattamonas nauphoetae</name>
    <dbReference type="NCBI Taxonomy" id="2049346"/>
    <lineage>
        <taxon>Eukaryota</taxon>
        <taxon>Metamonada</taxon>
        <taxon>Preaxostyla</taxon>
        <taxon>Oxymonadida</taxon>
        <taxon>Blattamonas</taxon>
    </lineage>
</organism>
<dbReference type="Proteomes" id="UP001281761">
    <property type="component" value="Unassembled WGS sequence"/>
</dbReference>
<comment type="caution">
    <text evidence="2">The sequence shown here is derived from an EMBL/GenBank/DDBJ whole genome shotgun (WGS) entry which is preliminary data.</text>
</comment>
<evidence type="ECO:0000313" key="3">
    <source>
        <dbReference type="Proteomes" id="UP001281761"/>
    </source>
</evidence>
<feature type="compositionally biased region" description="Polar residues" evidence="1">
    <location>
        <begin position="226"/>
        <end position="237"/>
    </location>
</feature>
<accession>A0ABQ9YE95</accession>
<name>A0ABQ9YE95_9EUKA</name>
<feature type="compositionally biased region" description="Polar residues" evidence="1">
    <location>
        <begin position="33"/>
        <end position="43"/>
    </location>
</feature>
<feature type="region of interest" description="Disordered" evidence="1">
    <location>
        <begin position="124"/>
        <end position="150"/>
    </location>
</feature>
<feature type="compositionally biased region" description="Low complexity" evidence="1">
    <location>
        <begin position="250"/>
        <end position="272"/>
    </location>
</feature>
<feature type="region of interest" description="Disordered" evidence="1">
    <location>
        <begin position="217"/>
        <end position="237"/>
    </location>
</feature>
<evidence type="ECO:0000313" key="2">
    <source>
        <dbReference type="EMBL" id="KAK2962087.1"/>
    </source>
</evidence>
<feature type="compositionally biased region" description="Basic and acidic residues" evidence="1">
    <location>
        <begin position="124"/>
        <end position="136"/>
    </location>
</feature>
<reference evidence="2 3" key="1">
    <citation type="journal article" date="2022" name="bioRxiv">
        <title>Genomics of Preaxostyla Flagellates Illuminates Evolutionary Transitions and the Path Towards Mitochondrial Loss.</title>
        <authorList>
            <person name="Novak L.V.F."/>
            <person name="Treitli S.C."/>
            <person name="Pyrih J."/>
            <person name="Halakuc P."/>
            <person name="Pipaliya S.V."/>
            <person name="Vacek V."/>
            <person name="Brzon O."/>
            <person name="Soukal P."/>
            <person name="Eme L."/>
            <person name="Dacks J.B."/>
            <person name="Karnkowska A."/>
            <person name="Elias M."/>
            <person name="Hampl V."/>
        </authorList>
    </citation>
    <scope>NUCLEOTIDE SEQUENCE [LARGE SCALE GENOMIC DNA]</scope>
    <source>
        <strain evidence="2">NAU3</strain>
        <tissue evidence="2">Gut</tissue>
    </source>
</reference>
<feature type="compositionally biased region" description="Acidic residues" evidence="1">
    <location>
        <begin position="357"/>
        <end position="373"/>
    </location>
</feature>
<feature type="region of interest" description="Disordered" evidence="1">
    <location>
        <begin position="29"/>
        <end position="49"/>
    </location>
</feature>
<feature type="compositionally biased region" description="Acidic residues" evidence="1">
    <location>
        <begin position="137"/>
        <end position="150"/>
    </location>
</feature>
<sequence length="586" mass="66287">METQIEIMEPKKQVSLSQLLPNLRQFPKKPVQVKTSPPHQSAVLSPHTPKRTMTEHVLPASSIETPLRNPLLGIRQASDMELALGIGTDADRNIGMDDALFSPPVSDNWIDGEEENDMWKRGVDGREISVDDRNDAPFDDESEEKEEEIDENSVCRVDGLILPPKSETNIGTPINLSIWRDNFAIRKKEWVEELDDQIEREYRPQKTIRIEPLTPTSFRTPISRASPGSSVMSTSHHLFSSSTPFNSASSAHSLSTPFQRPSPSFSSPFASLHPPPSKFASLAQKTISTELSRITTTLTTDLNNFSNWESTLQNDTVTNQTFQKVLGRKWNIRGEFSDPTDPNDSLRESGSIRQDWIDEEGGGEEMQKDDDCEERERRERENGVTVPFFRATGMTGLLKKSEDRKDDDQKREETSVILKDADEVQTHLQTVTDSTFLLAQILSNEIEGKHLVLRVVGMWVDGKTGKAKPVKETIVEGRGGEENEEEDDRFVEELDVLLRLDYSTRHSPERNEFVCVYSPYLLTRPPLRSRRVLLASFFATSPPLNLLQQFFQANHNHPFALPSSESNNMIVFDLIGNQGEDDITLR</sequence>
<evidence type="ECO:0000256" key="1">
    <source>
        <dbReference type="SAM" id="MobiDB-lite"/>
    </source>
</evidence>
<gene>
    <name evidence="2" type="ORF">BLNAU_2747</name>
</gene>
<keyword evidence="3" id="KW-1185">Reference proteome</keyword>
<feature type="region of interest" description="Disordered" evidence="1">
    <location>
        <begin position="250"/>
        <end position="273"/>
    </location>
</feature>
<feature type="region of interest" description="Disordered" evidence="1">
    <location>
        <begin position="333"/>
        <end position="381"/>
    </location>
</feature>
<dbReference type="EMBL" id="JARBJD010000012">
    <property type="protein sequence ID" value="KAK2962087.1"/>
    <property type="molecule type" value="Genomic_DNA"/>
</dbReference>